<dbReference type="InterPro" id="IPR001174">
    <property type="entry name" value="HddA/FKP"/>
</dbReference>
<keyword evidence="2" id="KW-0418">Kinase</keyword>
<dbReference type="AlphaFoldDB" id="X1DV44"/>
<protein>
    <recommendedName>
        <fullName evidence="3">GHMP kinase C-terminal domain-containing protein</fullName>
    </recommendedName>
</protein>
<accession>X1DV44</accession>
<comment type="caution">
    <text evidence="4">The sequence shown here is derived from an EMBL/GenBank/DDBJ whole genome shotgun (WGS) entry which is preliminary data.</text>
</comment>
<dbReference type="InterPro" id="IPR052203">
    <property type="entry name" value="GHMP_Kinase-Related"/>
</dbReference>
<organism evidence="4">
    <name type="scientific">marine sediment metagenome</name>
    <dbReference type="NCBI Taxonomy" id="412755"/>
    <lineage>
        <taxon>unclassified sequences</taxon>
        <taxon>metagenomes</taxon>
        <taxon>ecological metagenomes</taxon>
    </lineage>
</organism>
<dbReference type="GO" id="GO:0005524">
    <property type="term" value="F:ATP binding"/>
    <property type="evidence" value="ECO:0007669"/>
    <property type="project" value="InterPro"/>
</dbReference>
<keyword evidence="1" id="KW-0808">Transferase</keyword>
<feature type="non-terminal residue" evidence="4">
    <location>
        <position position="1"/>
    </location>
</feature>
<name>X1DV44_9ZZZZ</name>
<reference evidence="4" key="1">
    <citation type="journal article" date="2014" name="Front. Microbiol.">
        <title>High frequency of phylogenetically diverse reductive dehalogenase-homologous genes in deep subseafloor sedimentary metagenomes.</title>
        <authorList>
            <person name="Kawai M."/>
            <person name="Futagami T."/>
            <person name="Toyoda A."/>
            <person name="Takaki Y."/>
            <person name="Nishi S."/>
            <person name="Hori S."/>
            <person name="Arai W."/>
            <person name="Tsubouchi T."/>
            <person name="Morono Y."/>
            <person name="Uchiyama I."/>
            <person name="Ito T."/>
            <person name="Fujiyama A."/>
            <person name="Inagaki F."/>
            <person name="Takami H."/>
        </authorList>
    </citation>
    <scope>NUCLEOTIDE SEQUENCE</scope>
    <source>
        <strain evidence="4">Expedition CK06-06</strain>
    </source>
</reference>
<evidence type="ECO:0000259" key="3">
    <source>
        <dbReference type="Pfam" id="PF08544"/>
    </source>
</evidence>
<dbReference type="PRINTS" id="PR00960">
    <property type="entry name" value="LMBPPROTEIN"/>
</dbReference>
<dbReference type="Pfam" id="PF08544">
    <property type="entry name" value="GHMP_kinases_C"/>
    <property type="match status" value="1"/>
</dbReference>
<sequence length="136" mass="15330">FYTGISTRSDSILTEQKQKTKKNLKIIDQMVSLTEEMRDALQNNDLTDFGTILHKGWLYKQKLSSNITNDMINSLYIKARKAGAAGGKILGSGGGGFLLFYCEEKHQDKVRKALSTLQETIFDFEPQGSRIIYVSE</sequence>
<dbReference type="InterPro" id="IPR036554">
    <property type="entry name" value="GHMP_kinase_C_sf"/>
</dbReference>
<dbReference type="SUPFAM" id="SSF55060">
    <property type="entry name" value="GHMP Kinase, C-terminal domain"/>
    <property type="match status" value="1"/>
</dbReference>
<dbReference type="PANTHER" id="PTHR32463:SF0">
    <property type="entry name" value="L-FUCOSE KINASE"/>
    <property type="match status" value="1"/>
</dbReference>
<dbReference type="GO" id="GO:0042352">
    <property type="term" value="P:GDP-L-fucose salvage"/>
    <property type="evidence" value="ECO:0007669"/>
    <property type="project" value="TreeGrafter"/>
</dbReference>
<evidence type="ECO:0000256" key="1">
    <source>
        <dbReference type="ARBA" id="ARBA00022679"/>
    </source>
</evidence>
<dbReference type="Gene3D" id="3.30.70.890">
    <property type="entry name" value="GHMP kinase, C-terminal domain"/>
    <property type="match status" value="1"/>
</dbReference>
<evidence type="ECO:0000313" key="4">
    <source>
        <dbReference type="EMBL" id="GAH00273.1"/>
    </source>
</evidence>
<gene>
    <name evidence="4" type="ORF">S01H4_41578</name>
</gene>
<evidence type="ECO:0000256" key="2">
    <source>
        <dbReference type="ARBA" id="ARBA00022777"/>
    </source>
</evidence>
<feature type="domain" description="GHMP kinase C-terminal" evidence="3">
    <location>
        <begin position="37"/>
        <end position="115"/>
    </location>
</feature>
<dbReference type="PANTHER" id="PTHR32463">
    <property type="entry name" value="L-FUCOSE KINASE"/>
    <property type="match status" value="1"/>
</dbReference>
<proteinExistence type="predicted"/>
<dbReference type="EMBL" id="BART01022751">
    <property type="protein sequence ID" value="GAH00273.1"/>
    <property type="molecule type" value="Genomic_DNA"/>
</dbReference>
<dbReference type="GO" id="GO:0050201">
    <property type="term" value="F:fucokinase activity"/>
    <property type="evidence" value="ECO:0007669"/>
    <property type="project" value="TreeGrafter"/>
</dbReference>
<dbReference type="InterPro" id="IPR013750">
    <property type="entry name" value="GHMP_kinase_C_dom"/>
</dbReference>